<reference evidence="8 9" key="1">
    <citation type="submission" date="2017-04" db="EMBL/GenBank/DDBJ databases">
        <title>Novel microbial lineages endemic to geothermal iron-oxide mats fill important gaps in the evolutionary history of Archaea.</title>
        <authorList>
            <person name="Jay Z.J."/>
            <person name="Beam J.P."/>
            <person name="Dlakic M."/>
            <person name="Rusch D.B."/>
            <person name="Kozubal M.A."/>
            <person name="Inskeep W.P."/>
        </authorList>
    </citation>
    <scope>NUCLEOTIDE SEQUENCE [LARGE SCALE GENOMIC DNA]</scope>
    <source>
        <strain evidence="8">OSP_D</strain>
    </source>
</reference>
<comment type="caution">
    <text evidence="8">The sequence shown here is derived from an EMBL/GenBank/DDBJ whole genome shotgun (WGS) entry which is preliminary data.</text>
</comment>
<organism evidence="8 9">
    <name type="scientific">Candidatus Marsarchaeota G1 archaeon OSP_D</name>
    <dbReference type="NCBI Taxonomy" id="1978155"/>
    <lineage>
        <taxon>Archaea</taxon>
        <taxon>Candidatus Marsarchaeota</taxon>
        <taxon>Candidatus Marsarchaeota group 1</taxon>
    </lineage>
</organism>
<dbReference type="AlphaFoldDB" id="A0A2R6A6F3"/>
<feature type="transmembrane region" description="Helical" evidence="6">
    <location>
        <begin position="167"/>
        <end position="187"/>
    </location>
</feature>
<evidence type="ECO:0000313" key="8">
    <source>
        <dbReference type="EMBL" id="PSN81986.1"/>
    </source>
</evidence>
<dbReference type="PANTHER" id="PTHR42770:SF11">
    <property type="entry name" value="INNER MEMBRANE TRANSPORT PROTEIN YBAT"/>
    <property type="match status" value="1"/>
</dbReference>
<evidence type="ECO:0000256" key="1">
    <source>
        <dbReference type="ARBA" id="ARBA00004141"/>
    </source>
</evidence>
<evidence type="ECO:0000313" key="9">
    <source>
        <dbReference type="Proteomes" id="UP000240880"/>
    </source>
</evidence>
<gene>
    <name evidence="8" type="ORF">B9Q01_09285</name>
</gene>
<keyword evidence="3 6" id="KW-1133">Transmembrane helix</keyword>
<feature type="transmembrane region" description="Helical" evidence="6">
    <location>
        <begin position="196"/>
        <end position="217"/>
    </location>
</feature>
<proteinExistence type="predicted"/>
<dbReference type="EMBL" id="NEXC01000110">
    <property type="protein sequence ID" value="PSN81986.1"/>
    <property type="molecule type" value="Genomic_DNA"/>
</dbReference>
<dbReference type="InterPro" id="IPR004841">
    <property type="entry name" value="AA-permease/SLC12A_dom"/>
</dbReference>
<feature type="transmembrane region" description="Helical" evidence="6">
    <location>
        <begin position="142"/>
        <end position="161"/>
    </location>
</feature>
<evidence type="ECO:0000259" key="7">
    <source>
        <dbReference type="Pfam" id="PF00324"/>
    </source>
</evidence>
<feature type="transmembrane region" description="Helical" evidence="6">
    <location>
        <begin position="274"/>
        <end position="299"/>
    </location>
</feature>
<feature type="domain" description="Amino acid permease/ SLC12A" evidence="7">
    <location>
        <begin position="56"/>
        <end position="492"/>
    </location>
</feature>
<evidence type="ECO:0000256" key="3">
    <source>
        <dbReference type="ARBA" id="ARBA00022989"/>
    </source>
</evidence>
<evidence type="ECO:0000256" key="4">
    <source>
        <dbReference type="ARBA" id="ARBA00023136"/>
    </source>
</evidence>
<dbReference type="GO" id="GO:0016020">
    <property type="term" value="C:membrane"/>
    <property type="evidence" value="ECO:0007669"/>
    <property type="project" value="UniProtKB-SubCell"/>
</dbReference>
<dbReference type="Proteomes" id="UP000240880">
    <property type="component" value="Unassembled WGS sequence"/>
</dbReference>
<feature type="compositionally biased region" description="Basic and acidic residues" evidence="5">
    <location>
        <begin position="1"/>
        <end position="14"/>
    </location>
</feature>
<feature type="region of interest" description="Disordered" evidence="5">
    <location>
        <begin position="1"/>
        <end position="24"/>
    </location>
</feature>
<dbReference type="PANTHER" id="PTHR42770">
    <property type="entry name" value="AMINO ACID TRANSPORTER-RELATED"/>
    <property type="match status" value="1"/>
</dbReference>
<feature type="transmembrane region" description="Helical" evidence="6">
    <location>
        <begin position="439"/>
        <end position="461"/>
    </location>
</feature>
<feature type="transmembrane region" description="Helical" evidence="6">
    <location>
        <begin position="404"/>
        <end position="427"/>
    </location>
</feature>
<comment type="subcellular location">
    <subcellularLocation>
        <location evidence="1">Membrane</location>
        <topology evidence="1">Multi-pass membrane protein</topology>
    </subcellularLocation>
</comment>
<evidence type="ECO:0000256" key="6">
    <source>
        <dbReference type="SAM" id="Phobius"/>
    </source>
</evidence>
<feature type="transmembrane region" description="Helical" evidence="6">
    <location>
        <begin position="378"/>
        <end position="398"/>
    </location>
</feature>
<name>A0A2R6A6F3_9ARCH</name>
<sequence length="505" mass="54851">MSDKSLRDKLHDSSNDSSGQQGLEPLQNQSRQLSANFNEDTAPKQGLMSNAVGFWHAVFLGFSHTAPAADVASLLVGVALVAYGAMPLAMILGVLLYFAIANTNYWYSKNVASAGGYFSFISHGLGARASIYGAWFQQFYELYTYALFGSLGFATTLYLYFPYLSSIPYLWIGFFLIPQVTTFLLAYRGIRPSLRYVLYTGSAEAAFLIIASLIIIAKLGSNNTLSVFTLSPVKGSITALFFGVLFATDAMTGAVSPVSLGEEVTDPKKNLPKVFIMSVFLGGIVLIIASYALTVGWGVSNMSTFGNYPNPGQIVFFKYLGPIGGYILALFIMNSYFSCGVAGMTDLSRMWYKMGQQGVLFPKSFGEVHPKYRSPYKAILWLFIVSSIVAIVAGIALGPLNATISLAITSTVSWFFVKVATCIGLPFFAKRKLGKVNAIYHVIIPAVVVVAALITLYSTFVPLPTGSLFYGAALVPVYVVIGVIWIEYFARKNPQIIANMQKGVE</sequence>
<feature type="transmembrane region" description="Helical" evidence="6">
    <location>
        <begin position="319"/>
        <end position="344"/>
    </location>
</feature>
<dbReference type="GO" id="GO:0055085">
    <property type="term" value="P:transmembrane transport"/>
    <property type="evidence" value="ECO:0007669"/>
    <property type="project" value="InterPro"/>
</dbReference>
<evidence type="ECO:0000256" key="5">
    <source>
        <dbReference type="SAM" id="MobiDB-lite"/>
    </source>
</evidence>
<evidence type="ECO:0000256" key="2">
    <source>
        <dbReference type="ARBA" id="ARBA00022692"/>
    </source>
</evidence>
<dbReference type="InterPro" id="IPR050367">
    <property type="entry name" value="APC_superfamily"/>
</dbReference>
<protein>
    <recommendedName>
        <fullName evidence="7">Amino acid permease/ SLC12A domain-containing protein</fullName>
    </recommendedName>
</protein>
<feature type="transmembrane region" description="Helical" evidence="6">
    <location>
        <begin position="74"/>
        <end position="100"/>
    </location>
</feature>
<dbReference type="Pfam" id="PF00324">
    <property type="entry name" value="AA_permease"/>
    <property type="match status" value="1"/>
</dbReference>
<accession>A0A2R6A6F3</accession>
<feature type="compositionally biased region" description="Polar residues" evidence="5">
    <location>
        <begin position="15"/>
        <end position="24"/>
    </location>
</feature>
<keyword evidence="4 6" id="KW-0472">Membrane</keyword>
<keyword evidence="2 6" id="KW-0812">Transmembrane</keyword>
<dbReference type="Gene3D" id="1.20.1740.10">
    <property type="entry name" value="Amino acid/polyamine transporter I"/>
    <property type="match status" value="1"/>
</dbReference>
<feature type="transmembrane region" description="Helical" evidence="6">
    <location>
        <begin position="467"/>
        <end position="490"/>
    </location>
</feature>
<dbReference type="PIRSF" id="PIRSF006060">
    <property type="entry name" value="AA_transporter"/>
    <property type="match status" value="1"/>
</dbReference>
<feature type="transmembrane region" description="Helical" evidence="6">
    <location>
        <begin position="237"/>
        <end position="262"/>
    </location>
</feature>